<dbReference type="Pfam" id="PF22920">
    <property type="entry name" value="UvrC_RNaseH"/>
    <property type="match status" value="1"/>
</dbReference>
<dbReference type="InterPro" id="IPR001943">
    <property type="entry name" value="UVR_dom"/>
</dbReference>
<dbReference type="HOGENOM" id="CLU_014841_3_0_5"/>
<feature type="domain" description="UVR" evidence="8">
    <location>
        <begin position="226"/>
        <end position="261"/>
    </location>
</feature>
<evidence type="ECO:0000256" key="3">
    <source>
        <dbReference type="ARBA" id="ARBA00022769"/>
    </source>
</evidence>
<evidence type="ECO:0000259" key="10">
    <source>
        <dbReference type="PROSITE" id="PS50165"/>
    </source>
</evidence>
<dbReference type="GO" id="GO:0009381">
    <property type="term" value="F:excinuclease ABC activity"/>
    <property type="evidence" value="ECO:0007669"/>
    <property type="project" value="UniProtKB-UniRule"/>
</dbReference>
<dbReference type="InterPro" id="IPR038476">
    <property type="entry name" value="UvrC_RNase_H_dom_sf"/>
</dbReference>
<dbReference type="PROSITE" id="PS50151">
    <property type="entry name" value="UVR"/>
    <property type="match status" value="1"/>
</dbReference>
<gene>
    <name evidence="7" type="primary">uvrC</name>
    <name evidence="11" type="ORF">A11S_1691</name>
</gene>
<dbReference type="KEGG" id="man:A11S_1691"/>
<dbReference type="InterPro" id="IPR001162">
    <property type="entry name" value="UvrC_RNase_H_dom"/>
</dbReference>
<dbReference type="Pfam" id="PF14520">
    <property type="entry name" value="HHH_5"/>
    <property type="match status" value="1"/>
</dbReference>
<evidence type="ECO:0000256" key="6">
    <source>
        <dbReference type="ARBA" id="ARBA00023236"/>
    </source>
</evidence>
<protein>
    <recommendedName>
        <fullName evidence="7">UvrABC system protein C</fullName>
        <shortName evidence="7">Protein UvrC</shortName>
    </recommendedName>
    <alternativeName>
        <fullName evidence="7">Excinuclease ABC subunit C</fullName>
    </alternativeName>
</protein>
<dbReference type="InterPro" id="IPR003583">
    <property type="entry name" value="Hlx-hairpin-Hlx_DNA-bd_motif"/>
</dbReference>
<comment type="subunit">
    <text evidence="7">Interacts with UvrB in an incision complex.</text>
</comment>
<dbReference type="Proteomes" id="UP000011932">
    <property type="component" value="Chromosome"/>
</dbReference>
<keyword evidence="4 7" id="KW-0267">Excision nuclease</keyword>
<dbReference type="HAMAP" id="MF_00203">
    <property type="entry name" value="UvrC"/>
    <property type="match status" value="1"/>
</dbReference>
<dbReference type="SMART" id="SM00465">
    <property type="entry name" value="GIYc"/>
    <property type="match status" value="1"/>
</dbReference>
<dbReference type="InterPro" id="IPR035901">
    <property type="entry name" value="GIY-YIG_endonuc_sf"/>
</dbReference>
<dbReference type="GO" id="GO:0009432">
    <property type="term" value="P:SOS response"/>
    <property type="evidence" value="ECO:0007669"/>
    <property type="project" value="UniProtKB-UniRule"/>
</dbReference>
<dbReference type="EMBL" id="CP003538">
    <property type="protein sequence ID" value="AGH98494.1"/>
    <property type="molecule type" value="Genomic_DNA"/>
</dbReference>
<evidence type="ECO:0000256" key="4">
    <source>
        <dbReference type="ARBA" id="ARBA00022881"/>
    </source>
</evidence>
<dbReference type="SUPFAM" id="SSF46600">
    <property type="entry name" value="C-terminal UvrC-binding domain of UvrB"/>
    <property type="match status" value="1"/>
</dbReference>
<organism evidence="11 12">
    <name type="scientific">Micavibrio aeruginosavorus EPB</name>
    <dbReference type="NCBI Taxonomy" id="349215"/>
    <lineage>
        <taxon>Bacteria</taxon>
        <taxon>Pseudomonadati</taxon>
        <taxon>Bdellovibrionota</taxon>
        <taxon>Bdellovibrionia</taxon>
        <taxon>Bdellovibrionales</taxon>
        <taxon>Pseudobdellovibrionaceae</taxon>
        <taxon>Micavibrio</taxon>
    </lineage>
</organism>
<keyword evidence="5 7" id="KW-0234">DNA repair</keyword>
<dbReference type="Gene3D" id="3.40.1440.10">
    <property type="entry name" value="GIY-YIG endonuclease"/>
    <property type="match status" value="1"/>
</dbReference>
<dbReference type="NCBIfam" id="NF001824">
    <property type="entry name" value="PRK00558.1-5"/>
    <property type="match status" value="1"/>
</dbReference>
<accession>M4VZA0</accession>
<dbReference type="Pfam" id="PF02151">
    <property type="entry name" value="UVR"/>
    <property type="match status" value="1"/>
</dbReference>
<dbReference type="FunFam" id="3.30.420.340:FF:000001">
    <property type="entry name" value="UvrABC system protein C"/>
    <property type="match status" value="1"/>
</dbReference>
<dbReference type="GO" id="GO:0006289">
    <property type="term" value="P:nucleotide-excision repair"/>
    <property type="evidence" value="ECO:0007669"/>
    <property type="project" value="UniProtKB-UniRule"/>
</dbReference>
<evidence type="ECO:0000313" key="11">
    <source>
        <dbReference type="EMBL" id="AGH98494.1"/>
    </source>
</evidence>
<dbReference type="PATRIC" id="fig|349215.9.peg.1634"/>
<dbReference type="PANTHER" id="PTHR30562">
    <property type="entry name" value="UVRC/OXIDOREDUCTASE"/>
    <property type="match status" value="1"/>
</dbReference>
<dbReference type="CDD" id="cd10434">
    <property type="entry name" value="GIY-YIG_UvrC_Cho"/>
    <property type="match status" value="1"/>
</dbReference>
<dbReference type="InterPro" id="IPR047296">
    <property type="entry name" value="GIY-YIG_UvrC_Cho"/>
</dbReference>
<dbReference type="Gene3D" id="3.30.420.340">
    <property type="entry name" value="UvrC, RNAse H endonuclease domain"/>
    <property type="match status" value="1"/>
</dbReference>
<dbReference type="RefSeq" id="WP_015468025.1">
    <property type="nucleotide sequence ID" value="NC_020812.1"/>
</dbReference>
<evidence type="ECO:0000256" key="5">
    <source>
        <dbReference type="ARBA" id="ARBA00023204"/>
    </source>
</evidence>
<dbReference type="GO" id="GO:0009380">
    <property type="term" value="C:excinuclease repair complex"/>
    <property type="evidence" value="ECO:0007669"/>
    <property type="project" value="InterPro"/>
</dbReference>
<keyword evidence="1 7" id="KW-0963">Cytoplasm</keyword>
<reference evidence="11 12" key="1">
    <citation type="journal article" date="2013" name="ISME J.">
        <title>By their genes ye shall know them: genomic signatures of predatory bacteria.</title>
        <authorList>
            <person name="Pasternak Z."/>
            <person name="Pietrokovski S."/>
            <person name="Rotem O."/>
            <person name="Gophna U."/>
            <person name="Lurie-Weinberger M.N."/>
            <person name="Jurkevitch E."/>
        </authorList>
    </citation>
    <scope>NUCLEOTIDE SEQUENCE [LARGE SCALE GENOMIC DNA]</scope>
    <source>
        <strain evidence="11">EPB</strain>
    </source>
</reference>
<evidence type="ECO:0000259" key="9">
    <source>
        <dbReference type="PROSITE" id="PS50164"/>
    </source>
</evidence>
<dbReference type="PROSITE" id="PS50165">
    <property type="entry name" value="UVRC"/>
    <property type="match status" value="1"/>
</dbReference>
<evidence type="ECO:0000256" key="1">
    <source>
        <dbReference type="ARBA" id="ARBA00022490"/>
    </source>
</evidence>
<dbReference type="Gene3D" id="1.10.150.20">
    <property type="entry name" value="5' to 3' exonuclease, C-terminal subdomain"/>
    <property type="match status" value="1"/>
</dbReference>
<dbReference type="FunFam" id="3.40.1440.10:FF:000001">
    <property type="entry name" value="UvrABC system protein C"/>
    <property type="match status" value="1"/>
</dbReference>
<dbReference type="NCBIfam" id="TIGR00194">
    <property type="entry name" value="uvrC"/>
    <property type="match status" value="1"/>
</dbReference>
<keyword evidence="6 7" id="KW-0742">SOS response</keyword>
<comment type="function">
    <text evidence="7">The UvrABC repair system catalyzes the recognition and processing of DNA lesions. UvrC both incises the 5' and 3' sides of the lesion. The N-terminal half is responsible for the 3' incision and the C-terminal half is responsible for the 5' incision.</text>
</comment>
<proteinExistence type="inferred from homology"/>
<dbReference type="Pfam" id="PF08459">
    <property type="entry name" value="UvrC_RNaseH_dom"/>
    <property type="match status" value="1"/>
</dbReference>
<dbReference type="GO" id="GO:0003677">
    <property type="term" value="F:DNA binding"/>
    <property type="evidence" value="ECO:0007669"/>
    <property type="project" value="UniProtKB-UniRule"/>
</dbReference>
<dbReference type="InterPro" id="IPR000305">
    <property type="entry name" value="GIY-YIG_endonuc"/>
</dbReference>
<keyword evidence="3 7" id="KW-0228">DNA excision</keyword>
<dbReference type="AlphaFoldDB" id="M4VZA0"/>
<dbReference type="SUPFAM" id="SSF82771">
    <property type="entry name" value="GIY-YIG endonuclease"/>
    <property type="match status" value="1"/>
</dbReference>
<dbReference type="STRING" id="349215.A11S_1691"/>
<dbReference type="GO" id="GO:0005737">
    <property type="term" value="C:cytoplasm"/>
    <property type="evidence" value="ECO:0007669"/>
    <property type="project" value="UniProtKB-SubCell"/>
</dbReference>
<dbReference type="InterPro" id="IPR004791">
    <property type="entry name" value="UvrC"/>
</dbReference>
<dbReference type="SMART" id="SM00278">
    <property type="entry name" value="HhH1"/>
    <property type="match status" value="2"/>
</dbReference>
<evidence type="ECO:0000256" key="2">
    <source>
        <dbReference type="ARBA" id="ARBA00022763"/>
    </source>
</evidence>
<dbReference type="PANTHER" id="PTHR30562:SF1">
    <property type="entry name" value="UVRABC SYSTEM PROTEIN C"/>
    <property type="match status" value="1"/>
</dbReference>
<feature type="domain" description="UvrC family homology region profile" evidence="10">
    <location>
        <begin position="278"/>
        <end position="507"/>
    </location>
</feature>
<dbReference type="InterPro" id="IPR010994">
    <property type="entry name" value="RuvA_2-like"/>
</dbReference>
<comment type="subcellular location">
    <subcellularLocation>
        <location evidence="7">Cytoplasm</location>
    </subcellularLocation>
</comment>
<dbReference type="InterPro" id="IPR036876">
    <property type="entry name" value="UVR_dom_sf"/>
</dbReference>
<evidence type="ECO:0000313" key="12">
    <source>
        <dbReference type="Proteomes" id="UP000011932"/>
    </source>
</evidence>
<evidence type="ECO:0000256" key="7">
    <source>
        <dbReference type="HAMAP-Rule" id="MF_00203"/>
    </source>
</evidence>
<feature type="domain" description="GIY-YIG" evidence="9">
    <location>
        <begin position="38"/>
        <end position="116"/>
    </location>
</feature>
<evidence type="ECO:0000259" key="8">
    <source>
        <dbReference type="PROSITE" id="PS50151"/>
    </source>
</evidence>
<name>M4VZA0_9BACT</name>
<dbReference type="InterPro" id="IPR050066">
    <property type="entry name" value="UvrABC_protein_C"/>
</dbReference>
<sequence length="637" mass="71413">MSMDQDGEDPEQFDDAAIPAALARGVGVIRAFVKTLPDAPGVYRMLNAKGDVLYVGKAKSLKKRVTNYTQVTRLSHRIQRMVAETSEMMVVRTHTEAEALLLESNLIKKLKPRYNVLLRDDKSFPYILITDDHEFPQVIKHRGSRSRKGHYFGPFASAGAVNRTIAVLQRAFMLRNCSDSVFAQRTRPCLQFHIKRCTAPCVNMVSREDYAKQVEQARAYLTGKSREIQEQMAGAMQAASDRMDYEEAAKFRDRLRALTSLQTRQDINFDGIGDADAIALAMREGRSCVQVFFFRGGQNFGNRAYFPRHERDEEPETILAAFIAQFYESKPIPPHILISHEIADAGVIEDALNSRPNVERKTSITRPQRGERRRLIDFVANNARDALDRHLLERAGDAQLLDGVAELFGLDERPARIEIYDNSHISGTDMVGAMVVAGPDGFMKSAYRKFNIRDASASDDYGMMQEVMSRRFRKAQEEGNGPGSEDWPDLLLIDGGLGQLNAVMETLADMGLAEELNVVSIAKGPDRNAGREKFFMPGREMFQLPVNNATLHYLQRLRDEAHRFAIGAHRTRRAKHIGASPLDDVPGIGAKRKKALLLHFGSAQDVARAGIADLEKVEGISHAVAERIYAYFHETDS</sequence>
<keyword evidence="2 7" id="KW-0227">DNA damage</keyword>
<dbReference type="Pfam" id="PF01541">
    <property type="entry name" value="GIY-YIG"/>
    <property type="match status" value="1"/>
</dbReference>
<comment type="similarity">
    <text evidence="7">Belongs to the UvrC family.</text>
</comment>
<dbReference type="SUPFAM" id="SSF47781">
    <property type="entry name" value="RuvA domain 2-like"/>
    <property type="match status" value="1"/>
</dbReference>
<dbReference type="PROSITE" id="PS50164">
    <property type="entry name" value="GIY_YIG"/>
    <property type="match status" value="1"/>
</dbReference>